<dbReference type="Pfam" id="PF00076">
    <property type="entry name" value="RRM_1"/>
    <property type="match status" value="1"/>
</dbReference>
<dbReference type="Gramene" id="EFJ19470">
    <property type="protein sequence ID" value="EFJ19470"/>
    <property type="gene ID" value="SELMODRAFT_38604"/>
</dbReference>
<name>D8S865_SELML</name>
<evidence type="ECO:0000256" key="2">
    <source>
        <dbReference type="PROSITE-ProRule" id="PRU00176"/>
    </source>
</evidence>
<dbReference type="InterPro" id="IPR012677">
    <property type="entry name" value="Nucleotide-bd_a/b_plait_sf"/>
</dbReference>
<keyword evidence="5" id="KW-1185">Reference proteome</keyword>
<dbReference type="GO" id="GO:0003723">
    <property type="term" value="F:RNA binding"/>
    <property type="evidence" value="ECO:0007669"/>
    <property type="project" value="UniProtKB-UniRule"/>
</dbReference>
<protein>
    <recommendedName>
        <fullName evidence="3">RRM domain-containing protein</fullName>
    </recommendedName>
</protein>
<feature type="domain" description="RRM" evidence="3">
    <location>
        <begin position="6"/>
        <end position="83"/>
    </location>
</feature>
<dbReference type="FunFam" id="3.30.70.330:FF:000250">
    <property type="entry name" value="RNA-binding (RRM/RBD/RNP motifs) family protein"/>
    <property type="match status" value="1"/>
</dbReference>
<dbReference type="InParanoid" id="D8S865"/>
<feature type="non-terminal residue" evidence="4">
    <location>
        <position position="1"/>
    </location>
</feature>
<feature type="non-terminal residue" evidence="4">
    <location>
        <position position="91"/>
    </location>
</feature>
<evidence type="ECO:0000256" key="1">
    <source>
        <dbReference type="ARBA" id="ARBA00022884"/>
    </source>
</evidence>
<dbReference type="Gene3D" id="3.30.70.330">
    <property type="match status" value="1"/>
</dbReference>
<keyword evidence="1 2" id="KW-0694">RNA-binding</keyword>
<dbReference type="SUPFAM" id="SSF54928">
    <property type="entry name" value="RNA-binding domain, RBD"/>
    <property type="match status" value="1"/>
</dbReference>
<dbReference type="FunCoup" id="D8S865">
    <property type="interactions" value="183"/>
</dbReference>
<dbReference type="KEGG" id="smo:SELMODRAFT_38604"/>
<accession>D8S865</accession>
<dbReference type="PANTHER" id="PTHR11176:SF57">
    <property type="entry name" value="PROTEIN BOULE"/>
    <property type="match status" value="1"/>
</dbReference>
<dbReference type="HOGENOM" id="CLU_012062_28_10_1"/>
<dbReference type="PROSITE" id="PS50102">
    <property type="entry name" value="RRM"/>
    <property type="match status" value="1"/>
</dbReference>
<evidence type="ECO:0000313" key="4">
    <source>
        <dbReference type="EMBL" id="EFJ19470.1"/>
    </source>
</evidence>
<evidence type="ECO:0000259" key="3">
    <source>
        <dbReference type="PROSITE" id="PS50102"/>
    </source>
</evidence>
<dbReference type="EMBL" id="GL377606">
    <property type="protein sequence ID" value="EFJ19470.1"/>
    <property type="molecule type" value="Genomic_DNA"/>
</dbReference>
<dbReference type="Proteomes" id="UP000001514">
    <property type="component" value="Unassembled WGS sequence"/>
</dbReference>
<sequence>GDTTLTKIFVGGLAWETQRDTMRQYFEQFGEILEAVVITDKNTGRSKGYGFVTFKDPESARRACENPTPVIDGRRANCNLAALGVRPRFPP</sequence>
<dbReference type="STRING" id="88036.D8S865"/>
<dbReference type="AlphaFoldDB" id="D8S865"/>
<dbReference type="CDD" id="cd12384">
    <property type="entry name" value="RRM_RBM24_RBM38_like"/>
    <property type="match status" value="1"/>
</dbReference>
<organism evidence="5">
    <name type="scientific">Selaginella moellendorffii</name>
    <name type="common">Spikemoss</name>
    <dbReference type="NCBI Taxonomy" id="88036"/>
    <lineage>
        <taxon>Eukaryota</taxon>
        <taxon>Viridiplantae</taxon>
        <taxon>Streptophyta</taxon>
        <taxon>Embryophyta</taxon>
        <taxon>Tracheophyta</taxon>
        <taxon>Lycopodiopsida</taxon>
        <taxon>Selaginellales</taxon>
        <taxon>Selaginellaceae</taxon>
        <taxon>Selaginella</taxon>
    </lineage>
</organism>
<dbReference type="eggNOG" id="KOG0149">
    <property type="taxonomic scope" value="Eukaryota"/>
</dbReference>
<dbReference type="OMA" id="VITXVAK"/>
<dbReference type="InterPro" id="IPR000504">
    <property type="entry name" value="RRM_dom"/>
</dbReference>
<gene>
    <name evidence="4" type="ORF">SELMODRAFT_38604</name>
</gene>
<dbReference type="OrthoDB" id="4207594at2759"/>
<dbReference type="PANTHER" id="PTHR11176">
    <property type="entry name" value="BOULE-RELATED"/>
    <property type="match status" value="1"/>
</dbReference>
<reference evidence="4 5" key="1">
    <citation type="journal article" date="2011" name="Science">
        <title>The Selaginella genome identifies genetic changes associated with the evolution of vascular plants.</title>
        <authorList>
            <person name="Banks J.A."/>
            <person name="Nishiyama T."/>
            <person name="Hasebe M."/>
            <person name="Bowman J.L."/>
            <person name="Gribskov M."/>
            <person name="dePamphilis C."/>
            <person name="Albert V.A."/>
            <person name="Aono N."/>
            <person name="Aoyama T."/>
            <person name="Ambrose B.A."/>
            <person name="Ashton N.W."/>
            <person name="Axtell M.J."/>
            <person name="Barker E."/>
            <person name="Barker M.S."/>
            <person name="Bennetzen J.L."/>
            <person name="Bonawitz N.D."/>
            <person name="Chapple C."/>
            <person name="Cheng C."/>
            <person name="Correa L.G."/>
            <person name="Dacre M."/>
            <person name="DeBarry J."/>
            <person name="Dreyer I."/>
            <person name="Elias M."/>
            <person name="Engstrom E.M."/>
            <person name="Estelle M."/>
            <person name="Feng L."/>
            <person name="Finet C."/>
            <person name="Floyd S.K."/>
            <person name="Frommer W.B."/>
            <person name="Fujita T."/>
            <person name="Gramzow L."/>
            <person name="Gutensohn M."/>
            <person name="Harholt J."/>
            <person name="Hattori M."/>
            <person name="Heyl A."/>
            <person name="Hirai T."/>
            <person name="Hiwatashi Y."/>
            <person name="Ishikawa M."/>
            <person name="Iwata M."/>
            <person name="Karol K.G."/>
            <person name="Koehler B."/>
            <person name="Kolukisaoglu U."/>
            <person name="Kubo M."/>
            <person name="Kurata T."/>
            <person name="Lalonde S."/>
            <person name="Li K."/>
            <person name="Li Y."/>
            <person name="Litt A."/>
            <person name="Lyons E."/>
            <person name="Manning G."/>
            <person name="Maruyama T."/>
            <person name="Michael T.P."/>
            <person name="Mikami K."/>
            <person name="Miyazaki S."/>
            <person name="Morinaga S."/>
            <person name="Murata T."/>
            <person name="Mueller-Roeber B."/>
            <person name="Nelson D.R."/>
            <person name="Obara M."/>
            <person name="Oguri Y."/>
            <person name="Olmstead R.G."/>
            <person name="Onodera N."/>
            <person name="Petersen B.L."/>
            <person name="Pils B."/>
            <person name="Prigge M."/>
            <person name="Rensing S.A."/>
            <person name="Riano-Pachon D.M."/>
            <person name="Roberts A.W."/>
            <person name="Sato Y."/>
            <person name="Scheller H.V."/>
            <person name="Schulz B."/>
            <person name="Schulz C."/>
            <person name="Shakirov E.V."/>
            <person name="Shibagaki N."/>
            <person name="Shinohara N."/>
            <person name="Shippen D.E."/>
            <person name="Soerensen I."/>
            <person name="Sotooka R."/>
            <person name="Sugimoto N."/>
            <person name="Sugita M."/>
            <person name="Sumikawa N."/>
            <person name="Tanurdzic M."/>
            <person name="Theissen G."/>
            <person name="Ulvskov P."/>
            <person name="Wakazuki S."/>
            <person name="Weng J.K."/>
            <person name="Willats W.W."/>
            <person name="Wipf D."/>
            <person name="Wolf P.G."/>
            <person name="Yang L."/>
            <person name="Zimmer A.D."/>
            <person name="Zhu Q."/>
            <person name="Mitros T."/>
            <person name="Hellsten U."/>
            <person name="Loque D."/>
            <person name="Otillar R."/>
            <person name="Salamov A."/>
            <person name="Schmutz J."/>
            <person name="Shapiro H."/>
            <person name="Lindquist E."/>
            <person name="Lucas S."/>
            <person name="Rokhsar D."/>
            <person name="Grigoriev I.V."/>
        </authorList>
    </citation>
    <scope>NUCLEOTIDE SEQUENCE [LARGE SCALE GENOMIC DNA]</scope>
</reference>
<dbReference type="SMART" id="SM00360">
    <property type="entry name" value="RRM"/>
    <property type="match status" value="1"/>
</dbReference>
<proteinExistence type="predicted"/>
<dbReference type="InterPro" id="IPR035979">
    <property type="entry name" value="RBD_domain_sf"/>
</dbReference>
<evidence type="ECO:0000313" key="5">
    <source>
        <dbReference type="Proteomes" id="UP000001514"/>
    </source>
</evidence>